<dbReference type="PANTHER" id="PTHR24198">
    <property type="entry name" value="ANKYRIN REPEAT AND PROTEIN KINASE DOMAIN-CONTAINING PROTEIN"/>
    <property type="match status" value="1"/>
</dbReference>
<dbReference type="InterPro" id="IPR002110">
    <property type="entry name" value="Ankyrin_rpt"/>
</dbReference>
<dbReference type="SMART" id="SM00248">
    <property type="entry name" value="ANK"/>
    <property type="match status" value="10"/>
</dbReference>
<keyword evidence="2 3" id="KW-0040">ANK repeat</keyword>
<evidence type="ECO:0000256" key="2">
    <source>
        <dbReference type="ARBA" id="ARBA00023043"/>
    </source>
</evidence>
<protein>
    <submittedName>
        <fullName evidence="4">Uncharacterized protein</fullName>
    </submittedName>
</protein>
<reference evidence="4" key="1">
    <citation type="submission" date="2024-04" db="UniProtKB">
        <authorList>
            <consortium name="EnsemblMetazoa"/>
        </authorList>
    </citation>
    <scope>IDENTIFICATION</scope>
    <source>
        <strain evidence="4">EBRO</strain>
    </source>
</reference>
<feature type="repeat" description="ANK" evidence="3">
    <location>
        <begin position="1060"/>
        <end position="1094"/>
    </location>
</feature>
<sequence>MMSSSGEAELRDAFDRFSLWTLVRHVDTAATVNLMWCGSIQPNLRNYMLAVAIDRDSGGTEHTLLEHYLTKTQYLEVSQRAREDAKRNIGSFLNVPSNTAFVHYVHVTNEQPTVEVNQPGITLLKTADMTVGIRSSIPSHILCAISIAREMEGAHERNVYGMCFSNGRTMRKELLEALSNVVQCVPDVPPCKPQYYVDALPMNSINLDELAKDLGASANGGAPLGLFLVRQGVLDDVKRYLKRNCVDRLEDVTADTWFLVSETVPFDAHFREHASVHEVAQLKDYGVILWQRSRGIPTPIGKYFCNFFWDQYDSVPPAPGWLNVLVSNETDGSTTYMQKLVISTSETDPFRMVAVLQAIDMMDVIRQRNSSTLDKLCALFGAHTDIERNAVDRGYLLLVVDHAIEDNGMGILAQELVDFFNTIENHRTDRLKVWVVGNDRLWERIAINCNHGSIKYVMPPLDESGRKECLSLLLNEPIPDVESVVRCVEKQNCRKVKRGITENVFFLAALADTINGNKEENFSPAYWWIEVLERFVWKHFVPVGSSELATLEEECYNRFVSLPETFTPLPSAGGLFKHRTLVKLLAAKYLVQRPHMVDVETYRLFGHELLDLLLFRHSPVGIAVLQNDIDTVRMWHTNSPDTLLTGTDCLQRNLLHVVHDSKEIEQLLLSAGVAMEQQCVQLKNWTPLQVADDRGDWPLVDRLLANGAKMPAGDLRLHRMALSELQGVFSDCIRHGCESLIQWICDHRSDYLISQEDVYTMVVMQEFNDQLRFRLLAQAVDQRLPERDPEPYQYIWYNTALDSAVEDDRYDLAAFLVEKLHFPPTESFYAMQKQSLEGNGTELDDYKTLYKVCAEGNMVETKRMIQEKGLDPTQTYGGSNLFIQAAGSGNLELVRFLYELHAFKERLNEEDEHGNTAMSRAMHRGCDATVHFLYECGAMVNPALTRSYPGELPEDAISIDTEDFRSLITLKKHKLEQLNIDYNRLDDGDLLLHFYIGYVDEPDESTFRYLLAQYADVDVRTSPHRGGITPLHVALKFGNERCAEILIEAGADVHAKSLDEQTSSLHFAIMSGIDKPMLARLIEQYGVDVNTRDQFGRTVAFHLPPNRSFCHWLIHRYGLDVYARDYSGDTILHYQVQKGTFFGRSMIEFLLTVLQISQGLTNNVGRLALHCAVEAANLEIVRLLIKYRPDLVDVPDGQGLTALQLARNGGNRSAIKELLKSISSVEAPTNEHGVYDR</sequence>
<dbReference type="Pfam" id="PF12796">
    <property type="entry name" value="Ank_2"/>
    <property type="match status" value="2"/>
</dbReference>
<dbReference type="PANTHER" id="PTHR24198:SF165">
    <property type="entry name" value="ANKYRIN REPEAT-CONTAINING PROTEIN-RELATED"/>
    <property type="match status" value="1"/>
</dbReference>
<dbReference type="PROSITE" id="PS50297">
    <property type="entry name" value="ANK_REP_REGION"/>
    <property type="match status" value="1"/>
</dbReference>
<proteinExistence type="predicted"/>
<keyword evidence="5" id="KW-1185">Reference proteome</keyword>
<dbReference type="AlphaFoldDB" id="A0AAG5CVS5"/>
<dbReference type="SUPFAM" id="SSF48403">
    <property type="entry name" value="Ankyrin repeat"/>
    <property type="match status" value="2"/>
</dbReference>
<evidence type="ECO:0000313" key="5">
    <source>
        <dbReference type="Proteomes" id="UP000075880"/>
    </source>
</evidence>
<dbReference type="EnsemblMetazoa" id="ENSAATROPT003070">
    <property type="protein sequence ID" value="ENSAATROPP002947"/>
    <property type="gene ID" value="ENSAATROPG002431"/>
</dbReference>
<evidence type="ECO:0000256" key="1">
    <source>
        <dbReference type="ARBA" id="ARBA00022737"/>
    </source>
</evidence>
<dbReference type="Proteomes" id="UP000075880">
    <property type="component" value="Unassembled WGS sequence"/>
</dbReference>
<evidence type="ECO:0000313" key="4">
    <source>
        <dbReference type="EnsemblMetazoa" id="ENSAATROPP002947"/>
    </source>
</evidence>
<organism evidence="4 5">
    <name type="scientific">Anopheles atroparvus</name>
    <name type="common">European mosquito</name>
    <dbReference type="NCBI Taxonomy" id="41427"/>
    <lineage>
        <taxon>Eukaryota</taxon>
        <taxon>Metazoa</taxon>
        <taxon>Ecdysozoa</taxon>
        <taxon>Arthropoda</taxon>
        <taxon>Hexapoda</taxon>
        <taxon>Insecta</taxon>
        <taxon>Pterygota</taxon>
        <taxon>Neoptera</taxon>
        <taxon>Endopterygota</taxon>
        <taxon>Diptera</taxon>
        <taxon>Nematocera</taxon>
        <taxon>Culicoidea</taxon>
        <taxon>Culicidae</taxon>
        <taxon>Anophelinae</taxon>
        <taxon>Anopheles</taxon>
    </lineage>
</organism>
<keyword evidence="1" id="KW-0677">Repeat</keyword>
<evidence type="ECO:0000256" key="3">
    <source>
        <dbReference type="PROSITE-ProRule" id="PRU00023"/>
    </source>
</evidence>
<dbReference type="InterPro" id="IPR036770">
    <property type="entry name" value="Ankyrin_rpt-contain_sf"/>
</dbReference>
<dbReference type="Gene3D" id="1.25.40.20">
    <property type="entry name" value="Ankyrin repeat-containing domain"/>
    <property type="match status" value="4"/>
</dbReference>
<name>A0AAG5CVS5_ANOAO</name>
<dbReference type="PROSITE" id="PS50088">
    <property type="entry name" value="ANK_REPEAT"/>
    <property type="match status" value="2"/>
</dbReference>
<feature type="repeat" description="ANK" evidence="3">
    <location>
        <begin position="1026"/>
        <end position="1058"/>
    </location>
</feature>
<accession>A0AAG5CVS5</accession>